<dbReference type="Gene3D" id="3.30.420.10">
    <property type="entry name" value="Ribonuclease H-like superfamily/Ribonuclease H"/>
    <property type="match status" value="1"/>
</dbReference>
<keyword evidence="3" id="KW-1185">Reference proteome</keyword>
<dbReference type="GO" id="GO:0003676">
    <property type="term" value="F:nucleic acid binding"/>
    <property type="evidence" value="ECO:0007669"/>
    <property type="project" value="InterPro"/>
</dbReference>
<dbReference type="InterPro" id="IPR000477">
    <property type="entry name" value="RT_dom"/>
</dbReference>
<proteinExistence type="predicted"/>
<dbReference type="SUPFAM" id="SSF56672">
    <property type="entry name" value="DNA/RNA polymerases"/>
    <property type="match status" value="1"/>
</dbReference>
<dbReference type="Gramene" id="TuG1812G0200006213.01.T01">
    <property type="protein sequence ID" value="TuG1812G0200006213.01.T01"/>
    <property type="gene ID" value="TuG1812G0200006213.01"/>
</dbReference>
<dbReference type="InterPro" id="IPR044730">
    <property type="entry name" value="RNase_H-like_dom_plant"/>
</dbReference>
<dbReference type="SUPFAM" id="SSF53098">
    <property type="entry name" value="Ribonuclease H-like"/>
    <property type="match status" value="1"/>
</dbReference>
<protein>
    <recommendedName>
        <fullName evidence="1">Reverse transcriptase domain-containing protein</fullName>
    </recommendedName>
</protein>
<dbReference type="InterPro" id="IPR002156">
    <property type="entry name" value="RNaseH_domain"/>
</dbReference>
<evidence type="ECO:0000259" key="1">
    <source>
        <dbReference type="PROSITE" id="PS50878"/>
    </source>
</evidence>
<dbReference type="EnsemblPlants" id="TuG1812G0200006213.01.T01">
    <property type="protein sequence ID" value="TuG1812G0200006213.01.T01"/>
    <property type="gene ID" value="TuG1812G0200006213.01"/>
</dbReference>
<dbReference type="PANTHER" id="PTHR33116:SF86">
    <property type="entry name" value="REVERSE TRANSCRIPTASE DOMAIN-CONTAINING PROTEIN"/>
    <property type="match status" value="1"/>
</dbReference>
<reference evidence="2" key="3">
    <citation type="submission" date="2022-06" db="UniProtKB">
        <authorList>
            <consortium name="EnsemblPlants"/>
        </authorList>
    </citation>
    <scope>IDENTIFICATION</scope>
</reference>
<dbReference type="SUPFAM" id="SSF56219">
    <property type="entry name" value="DNase I-like"/>
    <property type="match status" value="1"/>
</dbReference>
<accession>A0A8R7PL88</accession>
<dbReference type="Pfam" id="PF00078">
    <property type="entry name" value="RVT_1"/>
    <property type="match status" value="1"/>
</dbReference>
<reference evidence="2" key="2">
    <citation type="submission" date="2018-03" db="EMBL/GenBank/DDBJ databases">
        <title>The Triticum urartu genome reveals the dynamic nature of wheat genome evolution.</title>
        <authorList>
            <person name="Ling H."/>
            <person name="Ma B."/>
            <person name="Shi X."/>
            <person name="Liu H."/>
            <person name="Dong L."/>
            <person name="Sun H."/>
            <person name="Cao Y."/>
            <person name="Gao Q."/>
            <person name="Zheng S."/>
            <person name="Li Y."/>
            <person name="Yu Y."/>
            <person name="Du H."/>
            <person name="Qi M."/>
            <person name="Li Y."/>
            <person name="Yu H."/>
            <person name="Cui Y."/>
            <person name="Wang N."/>
            <person name="Chen C."/>
            <person name="Wu H."/>
            <person name="Zhao Y."/>
            <person name="Zhang J."/>
            <person name="Li Y."/>
            <person name="Zhou W."/>
            <person name="Zhang B."/>
            <person name="Hu W."/>
            <person name="Eijk M."/>
            <person name="Tang J."/>
            <person name="Witsenboer H."/>
            <person name="Zhao S."/>
            <person name="Li Z."/>
            <person name="Zhang A."/>
            <person name="Wang D."/>
            <person name="Liang C."/>
        </authorList>
    </citation>
    <scope>NUCLEOTIDE SEQUENCE [LARGE SCALE GENOMIC DNA]</scope>
    <source>
        <strain evidence="2">cv. G1812</strain>
    </source>
</reference>
<name>A0A8R7PL88_TRIUA</name>
<dbReference type="GO" id="GO:0004523">
    <property type="term" value="F:RNA-DNA hybrid ribonuclease activity"/>
    <property type="evidence" value="ECO:0007669"/>
    <property type="project" value="InterPro"/>
</dbReference>
<dbReference type="InterPro" id="IPR036397">
    <property type="entry name" value="RNaseH_sf"/>
</dbReference>
<dbReference type="Gene3D" id="3.60.10.10">
    <property type="entry name" value="Endonuclease/exonuclease/phosphatase"/>
    <property type="match status" value="1"/>
</dbReference>
<dbReference type="AlphaFoldDB" id="A0A8R7PL88"/>
<evidence type="ECO:0000313" key="2">
    <source>
        <dbReference type="EnsemblPlants" id="TuG1812G0200006213.01.T01"/>
    </source>
</evidence>
<dbReference type="Pfam" id="PF13966">
    <property type="entry name" value="zf-RVT"/>
    <property type="match status" value="1"/>
</dbReference>
<dbReference type="InterPro" id="IPR026960">
    <property type="entry name" value="RVT-Znf"/>
</dbReference>
<dbReference type="InterPro" id="IPR043502">
    <property type="entry name" value="DNA/RNA_pol_sf"/>
</dbReference>
<reference evidence="3" key="1">
    <citation type="journal article" date="2013" name="Nature">
        <title>Draft genome of the wheat A-genome progenitor Triticum urartu.</title>
        <authorList>
            <person name="Ling H.Q."/>
            <person name="Zhao S."/>
            <person name="Liu D."/>
            <person name="Wang J."/>
            <person name="Sun H."/>
            <person name="Zhang C."/>
            <person name="Fan H."/>
            <person name="Li D."/>
            <person name="Dong L."/>
            <person name="Tao Y."/>
            <person name="Gao C."/>
            <person name="Wu H."/>
            <person name="Li Y."/>
            <person name="Cui Y."/>
            <person name="Guo X."/>
            <person name="Zheng S."/>
            <person name="Wang B."/>
            <person name="Yu K."/>
            <person name="Liang Q."/>
            <person name="Yang W."/>
            <person name="Lou X."/>
            <person name="Chen J."/>
            <person name="Feng M."/>
            <person name="Jian J."/>
            <person name="Zhang X."/>
            <person name="Luo G."/>
            <person name="Jiang Y."/>
            <person name="Liu J."/>
            <person name="Wang Z."/>
            <person name="Sha Y."/>
            <person name="Zhang B."/>
            <person name="Wu H."/>
            <person name="Tang D."/>
            <person name="Shen Q."/>
            <person name="Xue P."/>
            <person name="Zou S."/>
            <person name="Wang X."/>
            <person name="Liu X."/>
            <person name="Wang F."/>
            <person name="Yang Y."/>
            <person name="An X."/>
            <person name="Dong Z."/>
            <person name="Zhang K."/>
            <person name="Zhang X."/>
            <person name="Luo M.C."/>
            <person name="Dvorak J."/>
            <person name="Tong Y."/>
            <person name="Wang J."/>
            <person name="Yang H."/>
            <person name="Li Z."/>
            <person name="Wang D."/>
            <person name="Zhang A."/>
            <person name="Wang J."/>
        </authorList>
    </citation>
    <scope>NUCLEOTIDE SEQUENCE</scope>
    <source>
        <strain evidence="3">cv. G1812</strain>
    </source>
</reference>
<organism evidence="2 3">
    <name type="scientific">Triticum urartu</name>
    <name type="common">Red wild einkorn</name>
    <name type="synonym">Crithodium urartu</name>
    <dbReference type="NCBI Taxonomy" id="4572"/>
    <lineage>
        <taxon>Eukaryota</taxon>
        <taxon>Viridiplantae</taxon>
        <taxon>Streptophyta</taxon>
        <taxon>Embryophyta</taxon>
        <taxon>Tracheophyta</taxon>
        <taxon>Spermatophyta</taxon>
        <taxon>Magnoliopsida</taxon>
        <taxon>Liliopsida</taxon>
        <taxon>Poales</taxon>
        <taxon>Poaceae</taxon>
        <taxon>BOP clade</taxon>
        <taxon>Pooideae</taxon>
        <taxon>Triticodae</taxon>
        <taxon>Triticeae</taxon>
        <taxon>Triticinae</taxon>
        <taxon>Triticum</taxon>
    </lineage>
</organism>
<evidence type="ECO:0000313" key="3">
    <source>
        <dbReference type="Proteomes" id="UP000015106"/>
    </source>
</evidence>
<dbReference type="Pfam" id="PF13456">
    <property type="entry name" value="RVT_3"/>
    <property type="match status" value="1"/>
</dbReference>
<dbReference type="PROSITE" id="PS50878">
    <property type="entry name" value="RT_POL"/>
    <property type="match status" value="1"/>
</dbReference>
<dbReference type="CDD" id="cd01650">
    <property type="entry name" value="RT_nLTR_like"/>
    <property type="match status" value="1"/>
</dbReference>
<dbReference type="PANTHER" id="PTHR33116">
    <property type="entry name" value="REVERSE TRANSCRIPTASE ZINC-BINDING DOMAIN-CONTAINING PROTEIN-RELATED-RELATED"/>
    <property type="match status" value="1"/>
</dbReference>
<dbReference type="Proteomes" id="UP000015106">
    <property type="component" value="Chromosome 2"/>
</dbReference>
<feature type="domain" description="Reverse transcriptase" evidence="1">
    <location>
        <begin position="361"/>
        <end position="643"/>
    </location>
</feature>
<dbReference type="CDD" id="cd06222">
    <property type="entry name" value="RNase_H_like"/>
    <property type="match status" value="1"/>
</dbReference>
<sequence length="1220" mass="139272">MWTQMRTLKQSSDLPWCVIGDFNEAMWSFEHFSLTPRNEGQMLAFRDMLEVCELVDLGFSGLPFTYDNKQHGRKNVRVRLDRAVADNKWPDIFSEARVVHNVSPCSDHTPLMLECIKEDTPDIRCKFRRYEAFWERDPTLPEKVAAVWEQAGHKFSLGDVRAGLTKLMVELHAWGKKKFGNITQELERCRCRLEELMNMNADRNEIREVSDHMQELLYREEMLWMQRSRIYWLRNGDWNTKFFQNRAKWRARRNKVKRLIDAAGCSHGDSKVMGGMATSFFENLFTRDDSLDPQPLLSLFEEKVSQEMNNRLCAEFTEKEISDSLFQMGPLKAPGKDGFPARFFQKNWAVMKEEIVMAVKEFFRTSNMPQGVNDTVIVLIPKVDDPVRLTDFRPISLCNVIYKIVAKCLVNRLRPVLDEIISSYQSAFVPGRLITDNALLAFECLHFIQHEKNPENSFCAYKLDLSKAYDRVDWGFLEQAMIKLGFSHQWVQWIMSCVTTVRYSVKFNGAILDSFAPTRGLRQGDPLSPFLFLFVADGLSALLRQGVESQAVQPVKICSRAPGISHLLFADDTLLFFKANVEQANYVKDVIHRYARATGQLINPQKCSIQFGDNCPTVAQSEVKQVLQVQTADFEGKYLGLPTPDGRMNKGKFQMLQASLTKWIMLWGDTLSQAGKESLVKSVLQAIPTYMMGVFKLPCSVCDDLTQLVRNFWWGSKEGQRKTHWLAWEKIIEPKGKGGLGFRDFRLFNQALLRQAWRLLINPVSLCSQVLKAKYYPNGSLEDTVFAGNASPTWHAIQHGLELLKKGLIWRVGNGEHIRIWRDPWLPRPASYRPITPRGTCRLRRVSELLDINGRWRTDLLQQHFLAPDVQCILAIKASPRRLEDVLSWAPDRRGVFSVLSAYKLALEDRTRTNACATSRAPDGTRAVWKAVWGCPAPPKVRVFAWRVATNSLATLENKRKRKLEVSDTCALCGMECEDSFHALCRCPLAQRLWKAMAGIWRMPKVDTIANTGKEWIIHLLDGCQDDVRLPIIMTLWRNWYVRNEVYHGKPAPSVDASCRFLCGYIDTLLHIRQHPSADMEKGKTVISYVGRDRKQKSHEMLLRDKPPERWTPPSLGSVKLNTDGSWLEEESTGGAGMILRDCTGAIIFASCRFIPCCASGLEAEIAAIMEGVSIALDRSTDRLLIETDCMAATRMITSQAPDRSPAAAMVNDIKQLLSS</sequence>
<dbReference type="InterPro" id="IPR036691">
    <property type="entry name" value="Endo/exonu/phosph_ase_sf"/>
</dbReference>
<dbReference type="InterPro" id="IPR012337">
    <property type="entry name" value="RNaseH-like_sf"/>
</dbReference>